<dbReference type="CDD" id="cd12148">
    <property type="entry name" value="fungal_TF_MHR"/>
    <property type="match status" value="1"/>
</dbReference>
<evidence type="ECO:0000256" key="2">
    <source>
        <dbReference type="ARBA" id="ARBA00022723"/>
    </source>
</evidence>
<dbReference type="Pfam" id="PF00172">
    <property type="entry name" value="Zn_clus"/>
    <property type="match status" value="1"/>
</dbReference>
<feature type="domain" description="Zn(2)-C6 fungal-type" evidence="4">
    <location>
        <begin position="7"/>
        <end position="37"/>
    </location>
</feature>
<evidence type="ECO:0000259" key="4">
    <source>
        <dbReference type="PROSITE" id="PS50048"/>
    </source>
</evidence>
<keyword evidence="6" id="KW-1185">Reference proteome</keyword>
<accession>A0A9P4IZR9</accession>
<dbReference type="GO" id="GO:0000981">
    <property type="term" value="F:DNA-binding transcription factor activity, RNA polymerase II-specific"/>
    <property type="evidence" value="ECO:0007669"/>
    <property type="project" value="InterPro"/>
</dbReference>
<dbReference type="AlphaFoldDB" id="A0A9P4IZR9"/>
<protein>
    <recommendedName>
        <fullName evidence="4">Zn(2)-C6 fungal-type domain-containing protein</fullName>
    </recommendedName>
</protein>
<evidence type="ECO:0000313" key="5">
    <source>
        <dbReference type="EMBL" id="KAF2152873.1"/>
    </source>
</evidence>
<dbReference type="InterPro" id="IPR007219">
    <property type="entry name" value="XnlR_reg_dom"/>
</dbReference>
<keyword evidence="3" id="KW-0539">Nucleus</keyword>
<reference evidence="5" key="1">
    <citation type="journal article" date="2020" name="Stud. Mycol.">
        <title>101 Dothideomycetes genomes: a test case for predicting lifestyles and emergence of pathogens.</title>
        <authorList>
            <person name="Haridas S."/>
            <person name="Albert R."/>
            <person name="Binder M."/>
            <person name="Bloem J."/>
            <person name="Labutti K."/>
            <person name="Salamov A."/>
            <person name="Andreopoulos B."/>
            <person name="Baker S."/>
            <person name="Barry K."/>
            <person name="Bills G."/>
            <person name="Bluhm B."/>
            <person name="Cannon C."/>
            <person name="Castanera R."/>
            <person name="Culley D."/>
            <person name="Daum C."/>
            <person name="Ezra D."/>
            <person name="Gonzalez J."/>
            <person name="Henrissat B."/>
            <person name="Kuo A."/>
            <person name="Liang C."/>
            <person name="Lipzen A."/>
            <person name="Lutzoni F."/>
            <person name="Magnuson J."/>
            <person name="Mondo S."/>
            <person name="Nolan M."/>
            <person name="Ohm R."/>
            <person name="Pangilinan J."/>
            <person name="Park H.-J."/>
            <person name="Ramirez L."/>
            <person name="Alfaro M."/>
            <person name="Sun H."/>
            <person name="Tritt A."/>
            <person name="Yoshinaga Y."/>
            <person name="Zwiers L.-H."/>
            <person name="Turgeon B."/>
            <person name="Goodwin S."/>
            <person name="Spatafora J."/>
            <person name="Crous P."/>
            <person name="Grigoriev I."/>
        </authorList>
    </citation>
    <scope>NUCLEOTIDE SEQUENCE</scope>
    <source>
        <strain evidence="5">CBS 260.36</strain>
    </source>
</reference>
<evidence type="ECO:0000313" key="6">
    <source>
        <dbReference type="Proteomes" id="UP000799439"/>
    </source>
</evidence>
<dbReference type="Proteomes" id="UP000799439">
    <property type="component" value="Unassembled WGS sequence"/>
</dbReference>
<gene>
    <name evidence="5" type="ORF">K461DRAFT_225261</name>
</gene>
<dbReference type="PROSITE" id="PS50048">
    <property type="entry name" value="ZN2_CY6_FUNGAL_2"/>
    <property type="match status" value="1"/>
</dbReference>
<proteinExistence type="predicted"/>
<evidence type="ECO:0000256" key="1">
    <source>
        <dbReference type="ARBA" id="ARBA00004123"/>
    </source>
</evidence>
<dbReference type="PROSITE" id="PS00463">
    <property type="entry name" value="ZN2_CY6_FUNGAL_1"/>
    <property type="match status" value="1"/>
</dbReference>
<comment type="subcellular location">
    <subcellularLocation>
        <location evidence="1">Nucleus</location>
    </subcellularLocation>
</comment>
<dbReference type="PANTHER" id="PTHR31001">
    <property type="entry name" value="UNCHARACTERIZED TRANSCRIPTIONAL REGULATORY PROTEIN"/>
    <property type="match status" value="1"/>
</dbReference>
<dbReference type="InterPro" id="IPR036864">
    <property type="entry name" value="Zn2-C6_fun-type_DNA-bd_sf"/>
</dbReference>
<dbReference type="OrthoDB" id="4898680at2759"/>
<comment type="caution">
    <text evidence="5">The sequence shown here is derived from an EMBL/GenBank/DDBJ whole genome shotgun (WGS) entry which is preliminary data.</text>
</comment>
<evidence type="ECO:0000256" key="3">
    <source>
        <dbReference type="ARBA" id="ARBA00023242"/>
    </source>
</evidence>
<dbReference type="Gene3D" id="4.10.240.10">
    <property type="entry name" value="Zn(2)-C6 fungal-type DNA-binding domain"/>
    <property type="match status" value="1"/>
</dbReference>
<dbReference type="SMART" id="SM00066">
    <property type="entry name" value="GAL4"/>
    <property type="match status" value="1"/>
</dbReference>
<dbReference type="InterPro" id="IPR050613">
    <property type="entry name" value="Sec_Metabolite_Reg"/>
</dbReference>
<dbReference type="PANTHER" id="PTHR31001:SF40">
    <property type="entry name" value="ZN(II)2CYS6 TRANSCRIPTION FACTOR (EUROFUNG)"/>
    <property type="match status" value="1"/>
</dbReference>
<dbReference type="Pfam" id="PF04082">
    <property type="entry name" value="Fungal_trans"/>
    <property type="match status" value="1"/>
</dbReference>
<dbReference type="GO" id="GO:0008270">
    <property type="term" value="F:zinc ion binding"/>
    <property type="evidence" value="ECO:0007669"/>
    <property type="project" value="InterPro"/>
</dbReference>
<dbReference type="InterPro" id="IPR001138">
    <property type="entry name" value="Zn2Cys6_DnaBD"/>
</dbReference>
<keyword evidence="2" id="KW-0479">Metal-binding</keyword>
<dbReference type="EMBL" id="ML996085">
    <property type="protein sequence ID" value="KAF2152873.1"/>
    <property type="molecule type" value="Genomic_DNA"/>
</dbReference>
<dbReference type="CDD" id="cd00067">
    <property type="entry name" value="GAL4"/>
    <property type="match status" value="1"/>
</dbReference>
<dbReference type="SUPFAM" id="SSF57701">
    <property type="entry name" value="Zn2/Cys6 DNA-binding domain"/>
    <property type="match status" value="1"/>
</dbReference>
<organism evidence="5 6">
    <name type="scientific">Myriangium duriaei CBS 260.36</name>
    <dbReference type="NCBI Taxonomy" id="1168546"/>
    <lineage>
        <taxon>Eukaryota</taxon>
        <taxon>Fungi</taxon>
        <taxon>Dikarya</taxon>
        <taxon>Ascomycota</taxon>
        <taxon>Pezizomycotina</taxon>
        <taxon>Dothideomycetes</taxon>
        <taxon>Dothideomycetidae</taxon>
        <taxon>Myriangiales</taxon>
        <taxon>Myriangiaceae</taxon>
        <taxon>Myriangium</taxon>
    </lineage>
</organism>
<name>A0A9P4IZR9_9PEZI</name>
<sequence length="652" mass="73535">MARREPACERCRLSKLACDHQKPVCQRCQAGGDECIYRSAPFKRRRTDTPASTLIARQEYSSPFADTAARSSMPENHYPNPGFLGSLSSTALFSQVSPETHNGISTSRINDVSDPVEQECLPHNALATNGAMKMDNFFKQYSIQNLHLIVSFWRAKGVNLAAAEPFTDDCVESFVKSILGPRPLDATSLLRNSRSPLKVDMATTLDVYKSYFTGINVRWETLGIFVAAIISATTEIDFFPPLYTTNDEKHHFRRLALDLFDTVTEICLSLDCLHDLQLVLKYENFIAHSYVDGDQSYSSWQRLGDVISSTLALGYHEDIQPYHKIPDFLIRMRRSAFLRIYAADKNVAIFLGRPPRLSRRFCQFSIPLVVQRHWGVYNIGSKSDETVSCSRMSVYAYWSGLCASLKEEVLELFSQKHISADTTQPCDLLTRAETFWQELPDTFKLEGSLKYCKGSPFQRDSLLGMRLTYLHVLFLVRLVAQERMDEPDHDMTIIACKIFSLVVEAVICRDYLVNSGTGFLWKVVHYGLPASAILLLSLLQHQRSSTPFPVPKTQILRDLSILVVEIQGGALSNSKEPNFDLLSKAARTIEGFLDQEERVNKIDVGSTDLGNAEDFSLFGAAVDSDVWDFGMRFWDQLADHPSLVQPQGSTFQ</sequence>
<dbReference type="GO" id="GO:0005634">
    <property type="term" value="C:nucleus"/>
    <property type="evidence" value="ECO:0007669"/>
    <property type="project" value="UniProtKB-SubCell"/>
</dbReference>